<reference evidence="3" key="1">
    <citation type="journal article" date="2015" name="Nature">
        <title>Complex archaea that bridge the gap between prokaryotes and eukaryotes.</title>
        <authorList>
            <person name="Spang A."/>
            <person name="Saw J.H."/>
            <person name="Jorgensen S.L."/>
            <person name="Zaremba-Niedzwiedzka K."/>
            <person name="Martijn J."/>
            <person name="Lind A.E."/>
            <person name="van Eijk R."/>
            <person name="Schleper C."/>
            <person name="Guy L."/>
            <person name="Ettema T.J."/>
        </authorList>
    </citation>
    <scope>NUCLEOTIDE SEQUENCE</scope>
</reference>
<evidence type="ECO:0000256" key="1">
    <source>
        <dbReference type="SAM" id="Coils"/>
    </source>
</evidence>
<keyword evidence="1" id="KW-0175">Coiled coil</keyword>
<gene>
    <name evidence="3" type="ORF">LCGC14_1387760</name>
</gene>
<comment type="caution">
    <text evidence="3">The sequence shown here is derived from an EMBL/GenBank/DDBJ whole genome shotgun (WGS) entry which is preliminary data.</text>
</comment>
<protein>
    <submittedName>
        <fullName evidence="3">Uncharacterized protein</fullName>
    </submittedName>
</protein>
<evidence type="ECO:0000256" key="2">
    <source>
        <dbReference type="SAM" id="MobiDB-lite"/>
    </source>
</evidence>
<dbReference type="AlphaFoldDB" id="A0A0F9MGD6"/>
<dbReference type="EMBL" id="LAZR01008933">
    <property type="protein sequence ID" value="KKM75680.1"/>
    <property type="molecule type" value="Genomic_DNA"/>
</dbReference>
<feature type="coiled-coil region" evidence="1">
    <location>
        <begin position="616"/>
        <end position="648"/>
    </location>
</feature>
<feature type="region of interest" description="Disordered" evidence="2">
    <location>
        <begin position="537"/>
        <end position="560"/>
    </location>
</feature>
<proteinExistence type="predicted"/>
<sequence>MEKEIENTEITEKDLLFIEKEISKSNKPLSLEEITTKMAYQKTSSQMVQEVKKYDPLCAYEIGDLIYKEYDEPLMVSSKGMVPFKGAVVLKVAGKTAYENYNCEMLEVDCSGGGIFRKYIDYMKKTKTQILLPSNVDGKAKAPEKIDKKKDPRLSELPMTDRDLKSLEKNLRSALSKSSKFFCWNNYWQLNEKRIEIQEKKIKEIKNHLLEKKLSAASGELANKFFDMESTDDLFELCCMSLNYILEKKYKKDFIYVSPQGWGKWHLKNVFNSFPENLALSAPKAKLPAFGEAEREGNAQIHEFPLKTYLTWREILSGGVKISKKLNKELSLSREYVFTDKEEEKDYTVFYYPSSAFFLGLKDFFESNNVPQGTRLTLEKKGPTQFNFWLKRSKKKLPVLKIDYDPKEDKFTTSGEEAFTFSLPNKIIHLKRETLSELFSLYSERDDLDLKELLVLIYKNFGLESKNLSLHYLRAYHLVDILKQTTLEEVEKTLLNSPEFSPSEKDKGVFFYREKIEIEEEVMPEMPAEIVAEAPPPEEVKEAPPLTPPSEAPVEKIPAPEIREERKEEIRVEVPLKPMKEEIKVKGEREKLPAAKREKFLKKKKLRGEHDRVGRARKGEKRIIEEKIEIEESEQEALRAIKAEVKKETGEEVPTKEKKGKFKPYVSEEPLFGIFAEKLKTALGKTKKK</sequence>
<organism evidence="3">
    <name type="scientific">marine sediment metagenome</name>
    <dbReference type="NCBI Taxonomy" id="412755"/>
    <lineage>
        <taxon>unclassified sequences</taxon>
        <taxon>metagenomes</taxon>
        <taxon>ecological metagenomes</taxon>
    </lineage>
</organism>
<accession>A0A0F9MGD6</accession>
<name>A0A0F9MGD6_9ZZZZ</name>
<evidence type="ECO:0000313" key="3">
    <source>
        <dbReference type="EMBL" id="KKM75680.1"/>
    </source>
</evidence>